<dbReference type="Pfam" id="PF00356">
    <property type="entry name" value="LacI"/>
    <property type="match status" value="1"/>
</dbReference>
<name>A0A0F3IT35_9PROT</name>
<dbReference type="SUPFAM" id="SSF47413">
    <property type="entry name" value="lambda repressor-like DNA-binding domains"/>
    <property type="match status" value="1"/>
</dbReference>
<dbReference type="InterPro" id="IPR028082">
    <property type="entry name" value="Peripla_BP_I"/>
</dbReference>
<accession>A0A0F3IT35</accession>
<dbReference type="Pfam" id="PF13377">
    <property type="entry name" value="Peripla_BP_3"/>
    <property type="match status" value="1"/>
</dbReference>
<evidence type="ECO:0000256" key="1">
    <source>
        <dbReference type="ARBA" id="ARBA00022491"/>
    </source>
</evidence>
<dbReference type="CDD" id="cd06284">
    <property type="entry name" value="PBP1_LacI-like"/>
    <property type="match status" value="1"/>
</dbReference>
<dbReference type="EMBL" id="LAJY01000460">
    <property type="protein sequence ID" value="KJV08754.1"/>
    <property type="molecule type" value="Genomic_DNA"/>
</dbReference>
<dbReference type="GO" id="GO:0003700">
    <property type="term" value="F:DNA-binding transcription factor activity"/>
    <property type="evidence" value="ECO:0007669"/>
    <property type="project" value="TreeGrafter"/>
</dbReference>
<protein>
    <recommendedName>
        <fullName evidence="5">HTH lacI-type domain-containing protein</fullName>
    </recommendedName>
</protein>
<dbReference type="InterPro" id="IPR046335">
    <property type="entry name" value="LacI/GalR-like_sensor"/>
</dbReference>
<evidence type="ECO:0000256" key="2">
    <source>
        <dbReference type="ARBA" id="ARBA00023015"/>
    </source>
</evidence>
<dbReference type="Proteomes" id="UP000033774">
    <property type="component" value="Unassembled WGS sequence"/>
</dbReference>
<evidence type="ECO:0000313" key="6">
    <source>
        <dbReference type="EMBL" id="KJV08754.1"/>
    </source>
</evidence>
<comment type="caution">
    <text evidence="6">The sequence shown here is derived from an EMBL/GenBank/DDBJ whole genome shotgun (WGS) entry which is preliminary data.</text>
</comment>
<keyword evidence="7" id="KW-1185">Reference proteome</keyword>
<gene>
    <name evidence="6" type="ORF">VZ95_15745</name>
</gene>
<evidence type="ECO:0000256" key="3">
    <source>
        <dbReference type="ARBA" id="ARBA00023125"/>
    </source>
</evidence>
<dbReference type="Gene3D" id="1.10.260.40">
    <property type="entry name" value="lambda repressor-like DNA-binding domains"/>
    <property type="match status" value="1"/>
</dbReference>
<sequence length="349" mass="36701">MRSPRRPPPPPAKIADVARLAGVSVATVSRALATPDVVSEATRERVLAAVREIGYTPNIAARNLRARKSMMVLVVVPDISNSFFADVLRGIDEALVAENYGLIIANLGQRPEQEARYVNLALAGQVDGVLLLCGHILTGGGRKLTDAPVPIVAACEIIPGADFPQVEVDNRAAARAAVEHLIGLGHRRIAYLSGPRANILDRARAQGYADALAAVGPADPAWIIEGDFSFHAGTKAAQALAALPAGSRPTALFAASDEMAIGFIKTARGLGLAVPADISVIGFDGIDYADFCEPTLATVYQPRRILGAAAADLLIGLMTGRDKPHAQIKRVETQLWARASAGPLVIREG</sequence>
<dbReference type="Gene3D" id="3.40.50.2300">
    <property type="match status" value="2"/>
</dbReference>
<evidence type="ECO:0000313" key="7">
    <source>
        <dbReference type="Proteomes" id="UP000033774"/>
    </source>
</evidence>
<evidence type="ECO:0000259" key="5">
    <source>
        <dbReference type="PROSITE" id="PS50932"/>
    </source>
</evidence>
<dbReference type="PANTHER" id="PTHR30146:SF148">
    <property type="entry name" value="HTH-TYPE TRANSCRIPTIONAL REPRESSOR PURR-RELATED"/>
    <property type="match status" value="1"/>
</dbReference>
<dbReference type="InterPro" id="IPR010982">
    <property type="entry name" value="Lambda_DNA-bd_dom_sf"/>
</dbReference>
<evidence type="ECO:0000256" key="4">
    <source>
        <dbReference type="ARBA" id="ARBA00023163"/>
    </source>
</evidence>
<dbReference type="GO" id="GO:0000976">
    <property type="term" value="F:transcription cis-regulatory region binding"/>
    <property type="evidence" value="ECO:0007669"/>
    <property type="project" value="TreeGrafter"/>
</dbReference>
<reference evidence="6 7" key="1">
    <citation type="submission" date="2015-03" db="EMBL/GenBank/DDBJ databases">
        <title>Draft genome sequence of Elstera litoralis.</title>
        <authorList>
            <person name="Rahalkar M.C."/>
            <person name="Dhakephalkar P.K."/>
            <person name="Pore S.D."/>
            <person name="Arora P."/>
            <person name="Kapse N.G."/>
            <person name="Pandit P.S."/>
        </authorList>
    </citation>
    <scope>NUCLEOTIDE SEQUENCE [LARGE SCALE GENOMIC DNA]</scope>
    <source>
        <strain evidence="6 7">Dia-1</strain>
    </source>
</reference>
<dbReference type="PROSITE" id="PS00356">
    <property type="entry name" value="HTH_LACI_1"/>
    <property type="match status" value="1"/>
</dbReference>
<dbReference type="CDD" id="cd01392">
    <property type="entry name" value="HTH_LacI"/>
    <property type="match status" value="1"/>
</dbReference>
<dbReference type="SUPFAM" id="SSF53822">
    <property type="entry name" value="Periplasmic binding protein-like I"/>
    <property type="match status" value="1"/>
</dbReference>
<organism evidence="6 7">
    <name type="scientific">Elstera litoralis</name>
    <dbReference type="NCBI Taxonomy" id="552518"/>
    <lineage>
        <taxon>Bacteria</taxon>
        <taxon>Pseudomonadati</taxon>
        <taxon>Pseudomonadota</taxon>
        <taxon>Alphaproteobacteria</taxon>
        <taxon>Rhodospirillales</taxon>
        <taxon>Rhodospirillaceae</taxon>
        <taxon>Elstera</taxon>
    </lineage>
</organism>
<dbReference type="PANTHER" id="PTHR30146">
    <property type="entry name" value="LACI-RELATED TRANSCRIPTIONAL REPRESSOR"/>
    <property type="match status" value="1"/>
</dbReference>
<dbReference type="InterPro" id="IPR000843">
    <property type="entry name" value="HTH_LacI"/>
</dbReference>
<dbReference type="OrthoDB" id="9772505at2"/>
<dbReference type="AlphaFoldDB" id="A0A0F3IT35"/>
<feature type="domain" description="HTH lacI-type" evidence="5">
    <location>
        <begin position="12"/>
        <end position="66"/>
    </location>
</feature>
<keyword evidence="4" id="KW-0804">Transcription</keyword>
<dbReference type="SMART" id="SM00354">
    <property type="entry name" value="HTH_LACI"/>
    <property type="match status" value="1"/>
</dbReference>
<keyword evidence="2" id="KW-0805">Transcription regulation</keyword>
<keyword evidence="1" id="KW-0678">Repressor</keyword>
<proteinExistence type="predicted"/>
<keyword evidence="3" id="KW-0238">DNA-binding</keyword>
<dbReference type="RefSeq" id="WP_045776709.1">
    <property type="nucleotide sequence ID" value="NZ_LAJY01000460.1"/>
</dbReference>
<dbReference type="PROSITE" id="PS50932">
    <property type="entry name" value="HTH_LACI_2"/>
    <property type="match status" value="1"/>
</dbReference>